<proteinExistence type="predicted"/>
<sequence length="217" mass="26137">MKMFYEAPMGNLSGEEMLEKIRIREIVEYDRYCTDYGLKEQQRALWHEDGRLFTTWFEGSINDYLGNPTIRSKELPKTHQPEESHGHRINNTVVWLNGEKAIAEVLCFLNFRTEIQGEWMDSQCWCRMHYRLERRADRWGILYFEGIYEKDRMDPVFMDSCLEIPRDELEKFRSINWNMAYRRSCIGGLKNADRWAGSDVPETLERLYTESSEWFWL</sequence>
<evidence type="ECO:0000313" key="2">
    <source>
        <dbReference type="EMBL" id="CUN82890.1"/>
    </source>
</evidence>
<feature type="domain" description="SnoaL-like" evidence="1">
    <location>
        <begin position="23"/>
        <end position="142"/>
    </location>
</feature>
<accession>A0A174A532</accession>
<reference evidence="2 3" key="1">
    <citation type="submission" date="2015-09" db="EMBL/GenBank/DDBJ databases">
        <authorList>
            <consortium name="Pathogen Informatics"/>
        </authorList>
    </citation>
    <scope>NUCLEOTIDE SEQUENCE [LARGE SCALE GENOMIC DNA]</scope>
    <source>
        <strain evidence="2 3">2789STDY5834876</strain>
    </source>
</reference>
<dbReference type="Proteomes" id="UP000095544">
    <property type="component" value="Unassembled WGS sequence"/>
</dbReference>
<dbReference type="RefSeq" id="WP_055150919.1">
    <property type="nucleotide sequence ID" value="NZ_CYZU01000004.1"/>
</dbReference>
<dbReference type="AlphaFoldDB" id="A0A174A532"/>
<dbReference type="STRING" id="39482.ERS852491_00592"/>
<gene>
    <name evidence="2" type="ORF">ERS852491_00592</name>
</gene>
<dbReference type="OrthoDB" id="9791132at2"/>
<dbReference type="InterPro" id="IPR037401">
    <property type="entry name" value="SnoaL-like"/>
</dbReference>
<organism evidence="2 3">
    <name type="scientific">Faecalicatena contorta</name>
    <dbReference type="NCBI Taxonomy" id="39482"/>
    <lineage>
        <taxon>Bacteria</taxon>
        <taxon>Bacillati</taxon>
        <taxon>Bacillota</taxon>
        <taxon>Clostridia</taxon>
        <taxon>Lachnospirales</taxon>
        <taxon>Lachnospiraceae</taxon>
        <taxon>Faecalicatena</taxon>
    </lineage>
</organism>
<protein>
    <recommendedName>
        <fullName evidence="1">SnoaL-like domain-containing protein</fullName>
    </recommendedName>
</protein>
<name>A0A174A532_9FIRM</name>
<evidence type="ECO:0000313" key="3">
    <source>
        <dbReference type="Proteomes" id="UP000095544"/>
    </source>
</evidence>
<dbReference type="EMBL" id="CYZU01000004">
    <property type="protein sequence ID" value="CUN82890.1"/>
    <property type="molecule type" value="Genomic_DNA"/>
</dbReference>
<dbReference type="SUPFAM" id="SSF54427">
    <property type="entry name" value="NTF2-like"/>
    <property type="match status" value="1"/>
</dbReference>
<dbReference type="InterPro" id="IPR032710">
    <property type="entry name" value="NTF2-like_dom_sf"/>
</dbReference>
<dbReference type="Gene3D" id="3.10.450.50">
    <property type="match status" value="1"/>
</dbReference>
<dbReference type="Pfam" id="PF13577">
    <property type="entry name" value="SnoaL_4"/>
    <property type="match status" value="1"/>
</dbReference>
<evidence type="ECO:0000259" key="1">
    <source>
        <dbReference type="Pfam" id="PF13577"/>
    </source>
</evidence>